<keyword evidence="3" id="KW-0217">Developmental protein</keyword>
<evidence type="ECO:0000256" key="9">
    <source>
        <dbReference type="ARBA" id="ARBA00060074"/>
    </source>
</evidence>
<proteinExistence type="inferred from homology"/>
<protein>
    <recommendedName>
        <fullName evidence="8">Actin-related protein 4</fullName>
    </recommendedName>
</protein>
<dbReference type="PANTHER" id="PTHR11937">
    <property type="entry name" value="ACTIN"/>
    <property type="match status" value="1"/>
</dbReference>
<dbReference type="KEGG" id="pda:103722428"/>
<keyword evidence="5" id="KW-0156">Chromatin regulator</keyword>
<dbReference type="CDD" id="cd13395">
    <property type="entry name" value="ASKHA_NBD_Arp4_ACTL6-like"/>
    <property type="match status" value="1"/>
</dbReference>
<dbReference type="FunFam" id="3.30.420.40:FF:000127">
    <property type="entry name" value="actin-related protein 4"/>
    <property type="match status" value="1"/>
</dbReference>
<keyword evidence="6" id="KW-0539">Nucleus</keyword>
<evidence type="ECO:0000256" key="8">
    <source>
        <dbReference type="ARBA" id="ARBA00041020"/>
    </source>
</evidence>
<dbReference type="AlphaFoldDB" id="A0A8B7D1C3"/>
<gene>
    <name evidence="12" type="primary">LOC103722428</name>
</gene>
<evidence type="ECO:0000313" key="11">
    <source>
        <dbReference type="Proteomes" id="UP000228380"/>
    </source>
</evidence>
<dbReference type="GeneID" id="103722428"/>
<comment type="subcellular location">
    <subcellularLocation>
        <location evidence="2">Cytoplasm</location>
    </subcellularLocation>
    <subcellularLocation>
        <location evidence="1">Nucleus</location>
    </subcellularLocation>
</comment>
<sequence>MYGGDEVSAIVIDLGSHTCKAGYAGEDAPKAVFPSVVGSIDQVEANNDVKSEKESEPASDSKNGVKPLDSDKSKAKRKLYVGSQALGYRRDHMEVMSPIKDGVVVDWDVVDNIWDHAFRERLLIDPKEHPMLLAEPSCNTPQQRERAAELMFENYKVPALFLAKNAVLTSFASGRATSLVVDSGGGSTTVTAVHDGYVLQKAAAKSPIGGEFLTECMMKSLESKGIVLKPRYSFKRREMRPGEFQTIDLDFPNTTESYKLYSQRVIAGDIKECVCRVPDTAFDETAYANVPMTSYELPDGQTIEIGADRFKIPDVLFNPSLAQTIPGMESYADSAIPVRGLPQMVIESINKCDVDIRRELFSSILLAGGTASMQQLKERLEKELMEEAPQAARVKVLASGNAIERRFSVWIGGSILASLGSFQQMWFSKAEYEEHGVSYIQRKCP</sequence>
<dbReference type="GO" id="GO:0005634">
    <property type="term" value="C:nucleus"/>
    <property type="evidence" value="ECO:0007669"/>
    <property type="project" value="UniProtKB-SubCell"/>
</dbReference>
<dbReference type="Proteomes" id="UP000228380">
    <property type="component" value="Chromosome 18"/>
</dbReference>
<dbReference type="Gene3D" id="3.30.420.40">
    <property type="match status" value="3"/>
</dbReference>
<dbReference type="Gene3D" id="3.90.640.10">
    <property type="entry name" value="Actin, Chain A, domain 4"/>
    <property type="match status" value="1"/>
</dbReference>
<name>A0A8B7D1C3_PHODC</name>
<feature type="compositionally biased region" description="Basic and acidic residues" evidence="10">
    <location>
        <begin position="47"/>
        <end position="56"/>
    </location>
</feature>
<comment type="similarity">
    <text evidence="7">Belongs to the actin family. ARP4 subfamily.</text>
</comment>
<feature type="region of interest" description="Disordered" evidence="10">
    <location>
        <begin position="44"/>
        <end position="74"/>
    </location>
</feature>
<dbReference type="FunFam" id="3.30.420.40:FF:000151">
    <property type="entry name" value="Actin-related protein 4"/>
    <property type="match status" value="1"/>
</dbReference>
<reference evidence="11" key="1">
    <citation type="journal article" date="2019" name="Nat. Commun.">
        <title>Genome-wide association mapping of date palm fruit traits.</title>
        <authorList>
            <person name="Hazzouri K.M."/>
            <person name="Gros-Balthazard M."/>
            <person name="Flowers J.M."/>
            <person name="Copetti D."/>
            <person name="Lemansour A."/>
            <person name="Lebrun M."/>
            <person name="Masmoudi K."/>
            <person name="Ferrand S."/>
            <person name="Dhar M.I."/>
            <person name="Fresquez Z.A."/>
            <person name="Rosas U."/>
            <person name="Zhang J."/>
            <person name="Talag J."/>
            <person name="Lee S."/>
            <person name="Kudrna D."/>
            <person name="Powell R.F."/>
            <person name="Leitch I.J."/>
            <person name="Krueger R.R."/>
            <person name="Wing R.A."/>
            <person name="Amiri K.M.A."/>
            <person name="Purugganan M.D."/>
        </authorList>
    </citation>
    <scope>NUCLEOTIDE SEQUENCE [LARGE SCALE GENOMIC DNA]</scope>
    <source>
        <strain evidence="11">cv. Khalas</strain>
    </source>
</reference>
<evidence type="ECO:0000256" key="1">
    <source>
        <dbReference type="ARBA" id="ARBA00004123"/>
    </source>
</evidence>
<evidence type="ECO:0000256" key="4">
    <source>
        <dbReference type="ARBA" id="ARBA00022490"/>
    </source>
</evidence>
<comment type="function">
    <text evidence="9">Involved in several developmental processes including organization of plant organs, flowering time, anther development, flower senescence and fertility, probably by regulating the chromatin structure.</text>
</comment>
<evidence type="ECO:0000256" key="3">
    <source>
        <dbReference type="ARBA" id="ARBA00022473"/>
    </source>
</evidence>
<organism evidence="11 12">
    <name type="scientific">Phoenix dactylifera</name>
    <name type="common">Date palm</name>
    <dbReference type="NCBI Taxonomy" id="42345"/>
    <lineage>
        <taxon>Eukaryota</taxon>
        <taxon>Viridiplantae</taxon>
        <taxon>Streptophyta</taxon>
        <taxon>Embryophyta</taxon>
        <taxon>Tracheophyta</taxon>
        <taxon>Spermatophyta</taxon>
        <taxon>Magnoliopsida</taxon>
        <taxon>Liliopsida</taxon>
        <taxon>Arecaceae</taxon>
        <taxon>Coryphoideae</taxon>
        <taxon>Phoeniceae</taxon>
        <taxon>Phoenix</taxon>
    </lineage>
</organism>
<dbReference type="SUPFAM" id="SSF53067">
    <property type="entry name" value="Actin-like ATPase domain"/>
    <property type="match status" value="2"/>
</dbReference>
<evidence type="ECO:0000256" key="10">
    <source>
        <dbReference type="SAM" id="MobiDB-lite"/>
    </source>
</evidence>
<keyword evidence="4" id="KW-0963">Cytoplasm</keyword>
<evidence type="ECO:0000313" key="12">
    <source>
        <dbReference type="RefSeq" id="XP_008811208.1"/>
    </source>
</evidence>
<keyword evidence="11" id="KW-1185">Reference proteome</keyword>
<dbReference type="OrthoDB" id="5132116at2759"/>
<dbReference type="GO" id="GO:0006325">
    <property type="term" value="P:chromatin organization"/>
    <property type="evidence" value="ECO:0007669"/>
    <property type="project" value="UniProtKB-KW"/>
</dbReference>
<dbReference type="Pfam" id="PF00022">
    <property type="entry name" value="Actin"/>
    <property type="match status" value="1"/>
</dbReference>
<evidence type="ECO:0000256" key="6">
    <source>
        <dbReference type="ARBA" id="ARBA00023242"/>
    </source>
</evidence>
<evidence type="ECO:0000256" key="2">
    <source>
        <dbReference type="ARBA" id="ARBA00004496"/>
    </source>
</evidence>
<evidence type="ECO:0000256" key="7">
    <source>
        <dbReference type="ARBA" id="ARBA00038320"/>
    </source>
</evidence>
<dbReference type="RefSeq" id="XP_008811208.1">
    <property type="nucleotide sequence ID" value="XM_008812986.4"/>
</dbReference>
<dbReference type="GO" id="GO:0005737">
    <property type="term" value="C:cytoplasm"/>
    <property type="evidence" value="ECO:0007669"/>
    <property type="project" value="UniProtKB-SubCell"/>
</dbReference>
<accession>A0A8B7D1C3</accession>
<evidence type="ECO:0000256" key="5">
    <source>
        <dbReference type="ARBA" id="ARBA00022853"/>
    </source>
</evidence>
<dbReference type="InterPro" id="IPR043129">
    <property type="entry name" value="ATPase_NBD"/>
</dbReference>
<dbReference type="InterPro" id="IPR004000">
    <property type="entry name" value="Actin"/>
</dbReference>
<reference evidence="12" key="2">
    <citation type="submission" date="2025-08" db="UniProtKB">
        <authorList>
            <consortium name="RefSeq"/>
        </authorList>
    </citation>
    <scope>IDENTIFICATION</scope>
    <source>
        <tissue evidence="12">Young leaves</tissue>
    </source>
</reference>
<dbReference type="SMART" id="SM00268">
    <property type="entry name" value="ACTIN"/>
    <property type="match status" value="1"/>
</dbReference>